<feature type="compositionally biased region" description="Polar residues" evidence="1">
    <location>
        <begin position="157"/>
        <end position="171"/>
    </location>
</feature>
<sequence>MASPSTPSRSRYSDLPKLDNADGAIDWARKVRALQQQVDADEEAEYKRLQEEIAASRIARKRRSRGGFVSPTSAEFASSRESLSGVSRNSSTSDLKSVAERQQNQAEALQKLAGSSTLPSNTDTTSSIATARAWMTSTASNATASKPSGPMCASPYLSESSTVDHSASSRKNVYRERTISSPSPAFPLIDPKSPVEAGREIPIPSQETASLRRPVSTNFTPPKTSAQTPRYTQIVYRRTNLLTQDYRTSCSLEAWQDTTGDDQDRKRPCSFRARFTPHA</sequence>
<name>A0AA38QB02_9AGAR</name>
<feature type="region of interest" description="Disordered" evidence="1">
    <location>
        <begin position="156"/>
        <end position="191"/>
    </location>
</feature>
<evidence type="ECO:0000313" key="3">
    <source>
        <dbReference type="Proteomes" id="UP001163850"/>
    </source>
</evidence>
<feature type="region of interest" description="Disordered" evidence="1">
    <location>
        <begin position="57"/>
        <end position="125"/>
    </location>
</feature>
<accession>A0AA38QB02</accession>
<dbReference type="AlphaFoldDB" id="A0AA38QB02"/>
<dbReference type="Proteomes" id="UP001163850">
    <property type="component" value="Unassembled WGS sequence"/>
</dbReference>
<evidence type="ECO:0000313" key="2">
    <source>
        <dbReference type="EMBL" id="KAJ3989956.1"/>
    </source>
</evidence>
<proteinExistence type="predicted"/>
<feature type="region of interest" description="Disordered" evidence="1">
    <location>
        <begin position="257"/>
        <end position="279"/>
    </location>
</feature>
<comment type="caution">
    <text evidence="2">The sequence shown here is derived from an EMBL/GenBank/DDBJ whole genome shotgun (WGS) entry which is preliminary data.</text>
</comment>
<protein>
    <submittedName>
        <fullName evidence="2">Uncharacterized protein</fullName>
    </submittedName>
</protein>
<dbReference type="EMBL" id="MU801894">
    <property type="protein sequence ID" value="KAJ3989956.1"/>
    <property type="molecule type" value="Genomic_DNA"/>
</dbReference>
<reference evidence="2" key="1">
    <citation type="submission" date="2022-08" db="EMBL/GenBank/DDBJ databases">
        <authorList>
            <consortium name="DOE Joint Genome Institute"/>
            <person name="Min B."/>
            <person name="Riley R."/>
            <person name="Sierra-Patev S."/>
            <person name="Naranjo-Ortiz M."/>
            <person name="Looney B."/>
            <person name="Konkel Z."/>
            <person name="Slot J.C."/>
            <person name="Sakamoto Y."/>
            <person name="Steenwyk J.L."/>
            <person name="Rokas A."/>
            <person name="Carro J."/>
            <person name="Camarero S."/>
            <person name="Ferreira P."/>
            <person name="Molpeceres G."/>
            <person name="Ruiz-Duenas F.J."/>
            <person name="Serrano A."/>
            <person name="Henrissat B."/>
            <person name="Drula E."/>
            <person name="Hughes K.W."/>
            <person name="Mata J.L."/>
            <person name="Ishikawa N.K."/>
            <person name="Vargas-Isla R."/>
            <person name="Ushijima S."/>
            <person name="Smith C.A."/>
            <person name="Ahrendt S."/>
            <person name="Andreopoulos W."/>
            <person name="He G."/>
            <person name="Labutti K."/>
            <person name="Lipzen A."/>
            <person name="Ng V."/>
            <person name="Sandor L."/>
            <person name="Barry K."/>
            <person name="Martinez A.T."/>
            <person name="Xiao Y."/>
            <person name="Gibbons J.G."/>
            <person name="Terashima K."/>
            <person name="Hibbett D.S."/>
            <person name="Grigoriev I.V."/>
        </authorList>
    </citation>
    <scope>NUCLEOTIDE SEQUENCE</scope>
    <source>
        <strain evidence="2">TFB7829</strain>
    </source>
</reference>
<gene>
    <name evidence="2" type="ORF">F5890DRAFT_979462</name>
</gene>
<evidence type="ECO:0000256" key="1">
    <source>
        <dbReference type="SAM" id="MobiDB-lite"/>
    </source>
</evidence>
<feature type="region of interest" description="Disordered" evidence="1">
    <location>
        <begin position="205"/>
        <end position="227"/>
    </location>
</feature>
<organism evidence="2 3">
    <name type="scientific">Lentinula detonsa</name>
    <dbReference type="NCBI Taxonomy" id="2804962"/>
    <lineage>
        <taxon>Eukaryota</taxon>
        <taxon>Fungi</taxon>
        <taxon>Dikarya</taxon>
        <taxon>Basidiomycota</taxon>
        <taxon>Agaricomycotina</taxon>
        <taxon>Agaricomycetes</taxon>
        <taxon>Agaricomycetidae</taxon>
        <taxon>Agaricales</taxon>
        <taxon>Marasmiineae</taxon>
        <taxon>Omphalotaceae</taxon>
        <taxon>Lentinula</taxon>
    </lineage>
</organism>
<feature type="compositionally biased region" description="Polar residues" evidence="1">
    <location>
        <begin position="70"/>
        <end position="125"/>
    </location>
</feature>